<evidence type="ECO:0000259" key="9">
    <source>
        <dbReference type="Pfam" id="PF00082"/>
    </source>
</evidence>
<dbReference type="InterPro" id="IPR015500">
    <property type="entry name" value="Peptidase_S8_subtilisin-rel"/>
</dbReference>
<evidence type="ECO:0000256" key="1">
    <source>
        <dbReference type="ARBA" id="ARBA00022670"/>
    </source>
</evidence>
<feature type="compositionally biased region" description="Basic and acidic residues" evidence="8">
    <location>
        <begin position="397"/>
        <end position="409"/>
    </location>
</feature>
<dbReference type="EMBL" id="AZGY01000019">
    <property type="protein sequence ID" value="KZZ91025.1"/>
    <property type="molecule type" value="Genomic_DNA"/>
</dbReference>
<organism evidence="10 11">
    <name type="scientific">Moelleriella libera RCEF 2490</name>
    <dbReference type="NCBI Taxonomy" id="1081109"/>
    <lineage>
        <taxon>Eukaryota</taxon>
        <taxon>Fungi</taxon>
        <taxon>Dikarya</taxon>
        <taxon>Ascomycota</taxon>
        <taxon>Pezizomycotina</taxon>
        <taxon>Sordariomycetes</taxon>
        <taxon>Hypocreomycetidae</taxon>
        <taxon>Hypocreales</taxon>
        <taxon>Clavicipitaceae</taxon>
        <taxon>Moelleriella</taxon>
    </lineage>
</organism>
<evidence type="ECO:0000256" key="6">
    <source>
        <dbReference type="PROSITE-ProRule" id="PRU00023"/>
    </source>
</evidence>
<evidence type="ECO:0000256" key="2">
    <source>
        <dbReference type="ARBA" id="ARBA00022737"/>
    </source>
</evidence>
<evidence type="ECO:0000256" key="5">
    <source>
        <dbReference type="ARBA" id="ARBA00023043"/>
    </source>
</evidence>
<dbReference type="InterPro" id="IPR036770">
    <property type="entry name" value="Ankyrin_rpt-contain_sf"/>
</dbReference>
<comment type="similarity">
    <text evidence="7">Belongs to the peptidase S8 family.</text>
</comment>
<dbReference type="PROSITE" id="PS00136">
    <property type="entry name" value="SUBTILASE_ASP"/>
    <property type="match status" value="1"/>
</dbReference>
<dbReference type="PROSITE" id="PS50088">
    <property type="entry name" value="ANK_REPEAT"/>
    <property type="match status" value="5"/>
</dbReference>
<feature type="region of interest" description="Disordered" evidence="8">
    <location>
        <begin position="389"/>
        <end position="409"/>
    </location>
</feature>
<reference evidence="10 11" key="1">
    <citation type="journal article" date="2016" name="Genome Biol. Evol.">
        <title>Divergent and convergent evolution of fungal pathogenicity.</title>
        <authorList>
            <person name="Shang Y."/>
            <person name="Xiao G."/>
            <person name="Zheng P."/>
            <person name="Cen K."/>
            <person name="Zhan S."/>
            <person name="Wang C."/>
        </authorList>
    </citation>
    <scope>NUCLEOTIDE SEQUENCE [LARGE SCALE GENOMIC DNA]</scope>
    <source>
        <strain evidence="10 11">RCEF 2490</strain>
    </source>
</reference>
<feature type="repeat" description="ANK" evidence="6">
    <location>
        <begin position="104"/>
        <end position="136"/>
    </location>
</feature>
<dbReference type="STRING" id="1081109.A0A167Y9H8"/>
<evidence type="ECO:0000256" key="8">
    <source>
        <dbReference type="SAM" id="MobiDB-lite"/>
    </source>
</evidence>
<name>A0A167Y9H8_9HYPO</name>
<dbReference type="Gene3D" id="1.25.40.20">
    <property type="entry name" value="Ankyrin repeat-containing domain"/>
    <property type="match status" value="2"/>
</dbReference>
<evidence type="ECO:0000256" key="3">
    <source>
        <dbReference type="ARBA" id="ARBA00022801"/>
    </source>
</evidence>
<evidence type="ECO:0000256" key="7">
    <source>
        <dbReference type="PROSITE-ProRule" id="PRU01240"/>
    </source>
</evidence>
<feature type="active site" description="Charge relay system" evidence="7">
    <location>
        <position position="534"/>
    </location>
</feature>
<feature type="domain" description="Peptidase S8/S53" evidence="9">
    <location>
        <begin position="469"/>
        <end position="725"/>
    </location>
</feature>
<feature type="repeat" description="ANK" evidence="6">
    <location>
        <begin position="290"/>
        <end position="322"/>
    </location>
</feature>
<dbReference type="PRINTS" id="PR01415">
    <property type="entry name" value="ANKYRIN"/>
</dbReference>
<evidence type="ECO:0000313" key="10">
    <source>
        <dbReference type="EMBL" id="KZZ91025.1"/>
    </source>
</evidence>
<feature type="repeat" description="ANK" evidence="6">
    <location>
        <begin position="177"/>
        <end position="209"/>
    </location>
</feature>
<dbReference type="PROSITE" id="PS00137">
    <property type="entry name" value="SUBTILASE_HIS"/>
    <property type="match status" value="1"/>
</dbReference>
<accession>A0A167Y9H8</accession>
<dbReference type="Pfam" id="PF00082">
    <property type="entry name" value="Peptidase_S8"/>
    <property type="match status" value="1"/>
</dbReference>
<dbReference type="InterPro" id="IPR000209">
    <property type="entry name" value="Peptidase_S8/S53_dom"/>
</dbReference>
<gene>
    <name evidence="10" type="ORF">AAL_06766</name>
</gene>
<proteinExistence type="inferred from homology"/>
<dbReference type="GO" id="GO:0004252">
    <property type="term" value="F:serine-type endopeptidase activity"/>
    <property type="evidence" value="ECO:0007669"/>
    <property type="project" value="UniProtKB-UniRule"/>
</dbReference>
<dbReference type="InterPro" id="IPR023827">
    <property type="entry name" value="Peptidase_S8_Asp-AS"/>
</dbReference>
<keyword evidence="4 7" id="KW-0720">Serine protease</keyword>
<feature type="active site" description="Charge relay system" evidence="7">
    <location>
        <position position="702"/>
    </location>
</feature>
<dbReference type="PROSITE" id="PS50297">
    <property type="entry name" value="ANK_REP_REGION"/>
    <property type="match status" value="5"/>
</dbReference>
<feature type="active site" description="Charge relay system" evidence="7">
    <location>
        <position position="475"/>
    </location>
</feature>
<dbReference type="OrthoDB" id="4960667at2759"/>
<dbReference type="PANTHER" id="PTHR24123:SF33">
    <property type="entry name" value="PROTEIN HOS4"/>
    <property type="match status" value="1"/>
</dbReference>
<dbReference type="InterPro" id="IPR002110">
    <property type="entry name" value="Ankyrin_rpt"/>
</dbReference>
<keyword evidence="5 6" id="KW-0040">ANK repeat</keyword>
<dbReference type="PANTHER" id="PTHR24123">
    <property type="entry name" value="ANKYRIN REPEAT-CONTAINING"/>
    <property type="match status" value="1"/>
</dbReference>
<dbReference type="PROSITE" id="PS51892">
    <property type="entry name" value="SUBTILASE"/>
    <property type="match status" value="1"/>
</dbReference>
<keyword evidence="3 7" id="KW-0378">Hydrolase</keyword>
<dbReference type="Proteomes" id="UP000078544">
    <property type="component" value="Unassembled WGS sequence"/>
</dbReference>
<dbReference type="InterPro" id="IPR036852">
    <property type="entry name" value="Peptidase_S8/S53_dom_sf"/>
</dbReference>
<dbReference type="InterPro" id="IPR022398">
    <property type="entry name" value="Peptidase_S8_His-AS"/>
</dbReference>
<dbReference type="InterPro" id="IPR051165">
    <property type="entry name" value="Multifunctional_ANK_Repeat"/>
</dbReference>
<evidence type="ECO:0000313" key="11">
    <source>
        <dbReference type="Proteomes" id="UP000078544"/>
    </source>
</evidence>
<dbReference type="Pfam" id="PF12796">
    <property type="entry name" value="Ank_2"/>
    <property type="match status" value="3"/>
</dbReference>
<keyword evidence="2" id="KW-0677">Repeat</keyword>
<comment type="caution">
    <text evidence="10">The sequence shown here is derived from an EMBL/GenBank/DDBJ whole genome shotgun (WGS) entry which is preliminary data.</text>
</comment>
<feature type="repeat" description="ANK" evidence="6">
    <location>
        <begin position="71"/>
        <end position="103"/>
    </location>
</feature>
<dbReference type="SMART" id="SM00248">
    <property type="entry name" value="ANK"/>
    <property type="match status" value="7"/>
</dbReference>
<keyword evidence="1 7" id="KW-0645">Protease</keyword>
<evidence type="ECO:0000256" key="4">
    <source>
        <dbReference type="ARBA" id="ARBA00022825"/>
    </source>
</evidence>
<dbReference type="PRINTS" id="PR00723">
    <property type="entry name" value="SUBTILISIN"/>
</dbReference>
<dbReference type="SUPFAM" id="SSF48403">
    <property type="entry name" value="Ankyrin repeat"/>
    <property type="match status" value="1"/>
</dbReference>
<feature type="repeat" description="ANK" evidence="6">
    <location>
        <begin position="323"/>
        <end position="355"/>
    </location>
</feature>
<dbReference type="Gene3D" id="3.40.50.200">
    <property type="entry name" value="Peptidase S8/S53 domain"/>
    <property type="match status" value="1"/>
</dbReference>
<dbReference type="AlphaFoldDB" id="A0A167Y9H8"/>
<keyword evidence="11" id="KW-1185">Reference proteome</keyword>
<protein>
    <submittedName>
        <fullName evidence="10">Peptidase S8/S53, subtilisin/kexin/sedolisin</fullName>
    </submittedName>
</protein>
<dbReference type="SUPFAM" id="SSF52743">
    <property type="entry name" value="Subtilisin-like"/>
    <property type="match status" value="1"/>
</dbReference>
<dbReference type="GO" id="GO:0006508">
    <property type="term" value="P:proteolysis"/>
    <property type="evidence" value="ECO:0007669"/>
    <property type="project" value="UniProtKB-KW"/>
</dbReference>
<sequence length="794" mass="87364">MANDGRQSDKVSAGLSEFLRLNSLRPDSNQKHRGAAIHLAVKEGKTQHVEELLRHFRSDCIDAKDQRGERRGRTPIHNAASQGLNEIILSLLKHGANVHARTTYGWTALLLACRNNRVKTAKILLSHGASLADEVETKDQQSSSGLKAVHFAAGIKNPALLLELLRRDAKIDDVTPEGDTPLHIAVKFGSIACFTILLFHGASHYVTNKKGLSSSDLVSKLKGEHRSRFQQPLKYANERDTAPFAAYRNKLGKEELVQAIHQAAQLNSGGGLLYLLQVDPTLVEKTRDNDQLRPLHVAAMLGNVTAVAILLEHNADINCRGRAGWTPLMFAADNGHGDTVKVLLESHADIMLRNEDGDIAARLAKNSGFSFDGLLPMFNHVHRSHFQQLSAPHTVGRSREPSPRWIGEPKGELFAKTDAKVGSTSNAVPHNSPHKELFETLERVWYERIQWCPEDDKGKRGADEWSGPVKIAILDTGIDLGHDDFQRPSRRRTAIGQRAAKHLPEEAQRDRIKVCKNFVGSKLEDEDVVDTDGHGTHIAGVILSIAPRAELYIAKVSSGQGHINGEDTASGIESAARREGRHPVQEALRWAIEQGVDIVNLSLGFPDESSSKLTSTLEEANHKGIIVFASASNQGNDKAIAWPARDPELAICITSGDELNNLSKFAPSGNNELPVFMTHGENVWSQLPTSLGGGFRSMSGTSVSTPIAVSMAAMILAFLNTTTHWSLQMKREWLSFTQERRLRRTRGMRCLLQHMCRDRSGFQVLSPNLMWERNPNGGPFQALGLMAEAFQTPG</sequence>